<keyword evidence="1" id="KW-0472">Membrane</keyword>
<evidence type="ECO:0000313" key="2">
    <source>
        <dbReference type="EMBL" id="ATB70784.1"/>
    </source>
</evidence>
<dbReference type="RefSeq" id="WP_096047588.1">
    <property type="nucleotide sequence ID" value="NZ_CP023275.1"/>
</dbReference>
<name>A0A290HVW1_9BACT</name>
<keyword evidence="1" id="KW-0812">Transmembrane</keyword>
<evidence type="ECO:0000313" key="3">
    <source>
        <dbReference type="Proteomes" id="UP000217349"/>
    </source>
</evidence>
<organism evidence="2 3">
    <name type="scientific">Sulfurospirillum diekertiae</name>
    <dbReference type="NCBI Taxonomy" id="1854492"/>
    <lineage>
        <taxon>Bacteria</taxon>
        <taxon>Pseudomonadati</taxon>
        <taxon>Campylobacterota</taxon>
        <taxon>Epsilonproteobacteria</taxon>
        <taxon>Campylobacterales</taxon>
        <taxon>Sulfurospirillaceae</taxon>
        <taxon>Sulfurospirillum</taxon>
    </lineage>
</organism>
<sequence length="229" mass="24986">MRLLGVFNIVAIVASIMVLVIAFILVPDKSWNLSTIISVIIFALALGFVFYTPNIVAKRQGSNNANHLASIGPLGVIIGWMLLLASGAFVLAVAGYPKLALALDVFVIGTFIISLFMLNTALSIVNNATEQSNEPSKHFQWQTTLKGFCTITSDANSKNSLEKLVEKLRYVASDVMGETPQDIQIESIIQAINDELTLDNSSNIQNLISKIEVLMAQRDIYLRSARSKA</sequence>
<evidence type="ECO:0000256" key="1">
    <source>
        <dbReference type="SAM" id="Phobius"/>
    </source>
</evidence>
<feature type="transmembrane region" description="Helical" evidence="1">
    <location>
        <begin position="6"/>
        <end position="26"/>
    </location>
</feature>
<feature type="transmembrane region" description="Helical" evidence="1">
    <location>
        <begin position="101"/>
        <end position="125"/>
    </location>
</feature>
<accession>A0A290HVW1</accession>
<reference evidence="3" key="1">
    <citation type="submission" date="2017-09" db="EMBL/GenBank/DDBJ databases">
        <title>The complete genome of Sulfurospirillum sp. JPD-1.</title>
        <authorList>
            <person name="Goris T."/>
        </authorList>
    </citation>
    <scope>NUCLEOTIDE SEQUENCE [LARGE SCALE GENOMIC DNA]</scope>
    <source>
        <strain evidence="3">JPD-1</strain>
    </source>
</reference>
<dbReference type="AlphaFoldDB" id="A0A290HVW1"/>
<feature type="transmembrane region" description="Helical" evidence="1">
    <location>
        <begin position="33"/>
        <end position="51"/>
    </location>
</feature>
<dbReference type="EMBL" id="CP023275">
    <property type="protein sequence ID" value="ATB70784.1"/>
    <property type="molecule type" value="Genomic_DNA"/>
</dbReference>
<keyword evidence="1" id="KW-1133">Transmembrane helix</keyword>
<protein>
    <submittedName>
        <fullName evidence="2">Uncharacterized protein</fullName>
    </submittedName>
</protein>
<dbReference type="KEGG" id="sulj:SJPD1_2695"/>
<feature type="transmembrane region" description="Helical" evidence="1">
    <location>
        <begin position="71"/>
        <end position="94"/>
    </location>
</feature>
<proteinExistence type="predicted"/>
<gene>
    <name evidence="2" type="ORF">SJPD1_2695</name>
</gene>
<dbReference type="Proteomes" id="UP000217349">
    <property type="component" value="Chromosome"/>
</dbReference>